<reference evidence="4" key="1">
    <citation type="submission" date="2017-02" db="UniProtKB">
        <authorList>
            <consortium name="WormBaseParasite"/>
        </authorList>
    </citation>
    <scope>IDENTIFICATION</scope>
</reference>
<keyword evidence="3" id="KW-1185">Reference proteome</keyword>
<organism evidence="4">
    <name type="scientific">Haemonchus placei</name>
    <name type="common">Barber's pole worm</name>
    <dbReference type="NCBI Taxonomy" id="6290"/>
    <lineage>
        <taxon>Eukaryota</taxon>
        <taxon>Metazoa</taxon>
        <taxon>Ecdysozoa</taxon>
        <taxon>Nematoda</taxon>
        <taxon>Chromadorea</taxon>
        <taxon>Rhabditida</taxon>
        <taxon>Rhabditina</taxon>
        <taxon>Rhabditomorpha</taxon>
        <taxon>Strongyloidea</taxon>
        <taxon>Trichostrongylidae</taxon>
        <taxon>Haemonchus</taxon>
    </lineage>
</organism>
<dbReference type="WBParaSite" id="HPLM_0001359601-mRNA-1">
    <property type="protein sequence ID" value="HPLM_0001359601-mRNA-1"/>
    <property type="gene ID" value="HPLM_0001359601"/>
</dbReference>
<protein>
    <submittedName>
        <fullName evidence="4">BPI2 domain-containing protein</fullName>
    </submittedName>
</protein>
<evidence type="ECO:0000313" key="2">
    <source>
        <dbReference type="EMBL" id="VDO49859.1"/>
    </source>
</evidence>
<reference evidence="2 3" key="2">
    <citation type="submission" date="2018-11" db="EMBL/GenBank/DDBJ databases">
        <authorList>
            <consortium name="Pathogen Informatics"/>
        </authorList>
    </citation>
    <scope>NUCLEOTIDE SEQUENCE [LARGE SCALE GENOMIC DNA]</scope>
    <source>
        <strain evidence="2 3">MHpl1</strain>
    </source>
</reference>
<feature type="domain" description="Lipid-binding serum glycoprotein C-terminal" evidence="1">
    <location>
        <begin position="1"/>
        <end position="87"/>
    </location>
</feature>
<dbReference type="EMBL" id="UZAF01018265">
    <property type="protein sequence ID" value="VDO49859.1"/>
    <property type="molecule type" value="Genomic_DNA"/>
</dbReference>
<evidence type="ECO:0000313" key="4">
    <source>
        <dbReference type="WBParaSite" id="HPLM_0001359601-mRNA-1"/>
    </source>
</evidence>
<dbReference type="Proteomes" id="UP000268014">
    <property type="component" value="Unassembled WGS sequence"/>
</dbReference>
<dbReference type="SUPFAM" id="SSF55394">
    <property type="entry name" value="Bactericidal permeability-increasing protein, BPI"/>
    <property type="match status" value="1"/>
</dbReference>
<dbReference type="AlphaFoldDB" id="A0A0N4WQA3"/>
<proteinExistence type="predicted"/>
<accession>A0A0N4WQA3</accession>
<dbReference type="Pfam" id="PF02886">
    <property type="entry name" value="LBP_BPI_CETP_C"/>
    <property type="match status" value="1"/>
</dbReference>
<evidence type="ECO:0000313" key="3">
    <source>
        <dbReference type="Proteomes" id="UP000268014"/>
    </source>
</evidence>
<dbReference type="STRING" id="6290.A0A0N4WQA3"/>
<dbReference type="InterPro" id="IPR001124">
    <property type="entry name" value="Lipid-bd_serum_glycop_C"/>
</dbReference>
<dbReference type="InterPro" id="IPR017943">
    <property type="entry name" value="Bactericidal_perm-incr_a/b_dom"/>
</dbReference>
<evidence type="ECO:0000259" key="1">
    <source>
        <dbReference type="Pfam" id="PF02886"/>
    </source>
</evidence>
<dbReference type="GO" id="GO:0008289">
    <property type="term" value="F:lipid binding"/>
    <property type="evidence" value="ECO:0007669"/>
    <property type="project" value="InterPro"/>
</dbReference>
<dbReference type="Gene3D" id="3.15.20.10">
    <property type="entry name" value="Bactericidal permeability-increasing protein, domain 2"/>
    <property type="match status" value="1"/>
</dbReference>
<gene>
    <name evidence="2" type="ORF">HPLM_LOCUS13588</name>
</gene>
<name>A0A0N4WQA3_HAEPC</name>
<sequence length="88" mass="9381">MITIFVEEVTIQKLLNAAHNASLFINTVESPFLQTQCDVLCIGTLMPELSEAMPNSSLVAQVSALTAPLISLYEGQAVVFVNASLNVG</sequence>
<dbReference type="OrthoDB" id="10255543at2759"/>